<evidence type="ECO:0000313" key="3">
    <source>
        <dbReference type="EMBL" id="EIG55059.1"/>
    </source>
</evidence>
<dbReference type="PROSITE" id="PS50005">
    <property type="entry name" value="TPR"/>
    <property type="match status" value="1"/>
</dbReference>
<dbReference type="AlphaFoldDB" id="I2Q5K3"/>
<evidence type="ECO:0000256" key="2">
    <source>
        <dbReference type="SAM" id="MobiDB-lite"/>
    </source>
</evidence>
<dbReference type="InterPro" id="IPR019734">
    <property type="entry name" value="TPR_rpt"/>
</dbReference>
<dbReference type="InterPro" id="IPR011990">
    <property type="entry name" value="TPR-like_helical_dom_sf"/>
</dbReference>
<dbReference type="Pfam" id="PF14559">
    <property type="entry name" value="TPR_19"/>
    <property type="match status" value="1"/>
</dbReference>
<feature type="region of interest" description="Disordered" evidence="2">
    <location>
        <begin position="1"/>
        <end position="23"/>
    </location>
</feature>
<accession>I2Q5K3</accession>
<evidence type="ECO:0000256" key="1">
    <source>
        <dbReference type="PROSITE-ProRule" id="PRU00339"/>
    </source>
</evidence>
<feature type="region of interest" description="Disordered" evidence="2">
    <location>
        <begin position="266"/>
        <end position="293"/>
    </location>
</feature>
<gene>
    <name evidence="3" type="ORF">DesU5LDRAFT_3436</name>
</gene>
<sequence>MGNAPSDTASTEGGRQPTLQAAPPEPCRILGVYVLTKAAQTGHGATARTYAQETRWFVRRLGDEDYSVQALNANSIPSGPTTTITKGELARNYRPEPGYYEKRCLPFIESLKKKIALAEKHLSEDDLDGAEKEFCKALLLDEKNPKANIELGKIHLQKGDGRKLAAALRRIFDIDALFQEEERHLFNEFGMRLRKEGHFAEAVAFYGKAVERNGADPHLHFNIARVLADAGDADGARTHLEEALALSPDFTEARRFLAHLGDGGAGPADGDAKAAGIGDAPLPDITAKGRVGS</sequence>
<feature type="compositionally biased region" description="Polar residues" evidence="2">
    <location>
        <begin position="1"/>
        <end position="19"/>
    </location>
</feature>
<dbReference type="Gene3D" id="1.25.40.10">
    <property type="entry name" value="Tetratricopeptide repeat domain"/>
    <property type="match status" value="2"/>
</dbReference>
<dbReference type="EMBL" id="JH600068">
    <property type="protein sequence ID" value="EIG55059.1"/>
    <property type="molecule type" value="Genomic_DNA"/>
</dbReference>
<organism evidence="3">
    <name type="scientific">Desulfovibrio sp. U5L</name>
    <dbReference type="NCBI Taxonomy" id="596152"/>
    <lineage>
        <taxon>Bacteria</taxon>
        <taxon>Pseudomonadati</taxon>
        <taxon>Thermodesulfobacteriota</taxon>
        <taxon>Desulfovibrionia</taxon>
        <taxon>Desulfovibrionales</taxon>
        <taxon>Desulfovibrionaceae</taxon>
        <taxon>Desulfovibrio</taxon>
    </lineage>
</organism>
<reference evidence="3" key="1">
    <citation type="submission" date="2011-11" db="EMBL/GenBank/DDBJ databases">
        <title>Improved High-Quality Draft sequence of Desulfovibrio sp. U5L.</title>
        <authorList>
            <consortium name="US DOE Joint Genome Institute"/>
            <person name="Lucas S."/>
            <person name="Han J."/>
            <person name="Lapidus A."/>
            <person name="Cheng J.-F."/>
            <person name="Goodwin L."/>
            <person name="Pitluck S."/>
            <person name="Peters L."/>
            <person name="Ovchinnikova G."/>
            <person name="Held B."/>
            <person name="Detter J.C."/>
            <person name="Han C."/>
            <person name="Tapia R."/>
            <person name="Land M."/>
            <person name="Hauser L."/>
            <person name="Kyrpides N."/>
            <person name="Ivanova N."/>
            <person name="Pagani I."/>
            <person name="Gabster J."/>
            <person name="Walker C."/>
            <person name="Stolyar S."/>
            <person name="Stahl D."/>
            <person name="Arkin A."/>
            <person name="Dehal P."/>
            <person name="Hazen T."/>
            <person name="Woyke T."/>
        </authorList>
    </citation>
    <scope>NUCLEOTIDE SEQUENCE [LARGE SCALE GENOMIC DNA]</scope>
    <source>
        <strain evidence="3">U5L</strain>
    </source>
</reference>
<feature type="repeat" description="TPR" evidence="1">
    <location>
        <begin position="217"/>
        <end position="250"/>
    </location>
</feature>
<proteinExistence type="predicted"/>
<protein>
    <submittedName>
        <fullName evidence="3">Tetratricopeptide repeat protein</fullName>
    </submittedName>
</protein>
<dbReference type="SUPFAM" id="SSF48452">
    <property type="entry name" value="TPR-like"/>
    <property type="match status" value="1"/>
</dbReference>
<name>I2Q5K3_9BACT</name>
<dbReference type="STRING" id="596152.DesU5LDRAFT_3436"/>
<dbReference type="OrthoDB" id="5469953at2"/>
<dbReference type="eggNOG" id="COG0457">
    <property type="taxonomic scope" value="Bacteria"/>
</dbReference>
<dbReference type="HOGENOM" id="CLU_069326_2_0_7"/>
<dbReference type="SMART" id="SM00028">
    <property type="entry name" value="TPR"/>
    <property type="match status" value="3"/>
</dbReference>
<keyword evidence="1" id="KW-0802">TPR repeat</keyword>